<accession>A0A2A4HLA9</accession>
<evidence type="ECO:0000256" key="8">
    <source>
        <dbReference type="ARBA" id="ARBA00038436"/>
    </source>
</evidence>
<evidence type="ECO:0000256" key="10">
    <source>
        <dbReference type="SAM" id="MobiDB-lite"/>
    </source>
</evidence>
<comment type="subcellular location">
    <subcellularLocation>
        <location evidence="1 9">Cell inner membrane</location>
        <topology evidence="1 9">Multi-pass membrane protein</topology>
    </subcellularLocation>
</comment>
<dbReference type="PANTHER" id="PTHR35011:SF2">
    <property type="entry name" value="2,3-DIKETO-L-GULONATE TRAP TRANSPORTER SMALL PERMEASE PROTEIN YIAM"/>
    <property type="match status" value="1"/>
</dbReference>
<evidence type="ECO:0000256" key="9">
    <source>
        <dbReference type="RuleBase" id="RU369079"/>
    </source>
</evidence>
<name>A0A2A4HLA9_9GAMM</name>
<keyword evidence="7 9" id="KW-0472">Membrane</keyword>
<organism evidence="12 13">
    <name type="scientific">Vreelandella nigrificans</name>
    <dbReference type="NCBI Taxonomy" id="2042704"/>
    <lineage>
        <taxon>Bacteria</taxon>
        <taxon>Pseudomonadati</taxon>
        <taxon>Pseudomonadota</taxon>
        <taxon>Gammaproteobacteria</taxon>
        <taxon>Oceanospirillales</taxon>
        <taxon>Halomonadaceae</taxon>
        <taxon>Vreelandella</taxon>
    </lineage>
</organism>
<dbReference type="PANTHER" id="PTHR35011">
    <property type="entry name" value="2,3-DIKETO-L-GULONATE TRAP TRANSPORTER SMALL PERMEASE PROTEIN YIAM"/>
    <property type="match status" value="1"/>
</dbReference>
<keyword evidence="13" id="KW-1185">Reference proteome</keyword>
<dbReference type="InterPro" id="IPR007387">
    <property type="entry name" value="TRAP_DctQ"/>
</dbReference>
<feature type="transmembrane region" description="Helical" evidence="9">
    <location>
        <begin position="128"/>
        <end position="149"/>
    </location>
</feature>
<dbReference type="GO" id="GO:0015740">
    <property type="term" value="P:C4-dicarboxylate transport"/>
    <property type="evidence" value="ECO:0007669"/>
    <property type="project" value="TreeGrafter"/>
</dbReference>
<evidence type="ECO:0000256" key="7">
    <source>
        <dbReference type="ARBA" id="ARBA00023136"/>
    </source>
</evidence>
<evidence type="ECO:0000256" key="5">
    <source>
        <dbReference type="ARBA" id="ARBA00022692"/>
    </source>
</evidence>
<evidence type="ECO:0000256" key="4">
    <source>
        <dbReference type="ARBA" id="ARBA00022519"/>
    </source>
</evidence>
<evidence type="ECO:0000259" key="11">
    <source>
        <dbReference type="Pfam" id="PF04290"/>
    </source>
</evidence>
<feature type="domain" description="Tripartite ATP-independent periplasmic transporters DctQ component" evidence="11">
    <location>
        <begin position="65"/>
        <end position="188"/>
    </location>
</feature>
<keyword evidence="5 9" id="KW-0812">Transmembrane</keyword>
<evidence type="ECO:0000313" key="12">
    <source>
        <dbReference type="EMBL" id="PCF94985.1"/>
    </source>
</evidence>
<comment type="function">
    <text evidence="9">Part of the tripartite ATP-independent periplasmic (TRAP) transport system.</text>
</comment>
<comment type="subunit">
    <text evidence="9">The complex comprises the extracytoplasmic solute receptor protein and the two transmembrane proteins.</text>
</comment>
<reference evidence="13" key="1">
    <citation type="submission" date="2017-09" db="EMBL/GenBank/DDBJ databases">
        <authorList>
            <person name="Cho G.-S."/>
            <person name="Oguntoyinbo F.A."/>
            <person name="Cnockaert M."/>
            <person name="Kabisch J."/>
            <person name="Neve H."/>
            <person name="Bockelmann W."/>
            <person name="Wenning M."/>
            <person name="Franz C.M."/>
            <person name="Vandamme P."/>
        </authorList>
    </citation>
    <scope>NUCLEOTIDE SEQUENCE [LARGE SCALE GENOMIC DNA]</scope>
    <source>
        <strain evidence="13">MBT G8648</strain>
    </source>
</reference>
<comment type="similarity">
    <text evidence="8 9">Belongs to the TRAP transporter small permease family.</text>
</comment>
<proteinExistence type="inferred from homology"/>
<sequence length="209" mass="23116">MTTSSIPPSEVPSPGASTLEDPSVYLDDPNRKLLEINTEIRQGPALFRWLTLAMEYLIGAILVALIVAVSSNVVGRSVFNHSLPWVDELARMLFIWLVFIGAAAAFARYEHIAVDALVRRLPLRFAHMLYFLQHLIITGLMVVMIWGGYQVLTRSSGRSAIMGVPLSLVSLSLVLCVIFIAAVSLWRMWISVGVIRQSCHQSTGLPGER</sequence>
<dbReference type="OrthoDB" id="9791324at2"/>
<keyword evidence="4 9" id="KW-0997">Cell inner membrane</keyword>
<feature type="region of interest" description="Disordered" evidence="10">
    <location>
        <begin position="1"/>
        <end position="21"/>
    </location>
</feature>
<evidence type="ECO:0000256" key="6">
    <source>
        <dbReference type="ARBA" id="ARBA00022989"/>
    </source>
</evidence>
<dbReference type="Proteomes" id="UP000218677">
    <property type="component" value="Unassembled WGS sequence"/>
</dbReference>
<evidence type="ECO:0000313" key="13">
    <source>
        <dbReference type="Proteomes" id="UP000218677"/>
    </source>
</evidence>
<feature type="transmembrane region" description="Helical" evidence="9">
    <location>
        <begin position="49"/>
        <end position="69"/>
    </location>
</feature>
<feature type="transmembrane region" description="Helical" evidence="9">
    <location>
        <begin position="161"/>
        <end position="186"/>
    </location>
</feature>
<dbReference type="GO" id="GO:0022857">
    <property type="term" value="F:transmembrane transporter activity"/>
    <property type="evidence" value="ECO:0007669"/>
    <property type="project" value="UniProtKB-UniRule"/>
</dbReference>
<evidence type="ECO:0000256" key="1">
    <source>
        <dbReference type="ARBA" id="ARBA00004429"/>
    </source>
</evidence>
<keyword evidence="3" id="KW-1003">Cell membrane</keyword>
<feature type="transmembrane region" description="Helical" evidence="9">
    <location>
        <begin position="89"/>
        <end position="107"/>
    </location>
</feature>
<evidence type="ECO:0000256" key="2">
    <source>
        <dbReference type="ARBA" id="ARBA00022448"/>
    </source>
</evidence>
<gene>
    <name evidence="12" type="ORF">CPA45_14155</name>
</gene>
<dbReference type="RefSeq" id="WP_096652521.1">
    <property type="nucleotide sequence ID" value="NZ_NWUX01000013.1"/>
</dbReference>
<keyword evidence="2 9" id="KW-0813">Transport</keyword>
<keyword evidence="6 9" id="KW-1133">Transmembrane helix</keyword>
<dbReference type="GO" id="GO:0005886">
    <property type="term" value="C:plasma membrane"/>
    <property type="evidence" value="ECO:0007669"/>
    <property type="project" value="UniProtKB-SubCell"/>
</dbReference>
<comment type="caution">
    <text evidence="12">The sequence shown here is derived from an EMBL/GenBank/DDBJ whole genome shotgun (WGS) entry which is preliminary data.</text>
</comment>
<dbReference type="InterPro" id="IPR055348">
    <property type="entry name" value="DctQ"/>
</dbReference>
<protein>
    <recommendedName>
        <fullName evidence="9">TRAP transporter small permease protein</fullName>
    </recommendedName>
</protein>
<dbReference type="Pfam" id="PF04290">
    <property type="entry name" value="DctQ"/>
    <property type="match status" value="1"/>
</dbReference>
<dbReference type="AlphaFoldDB" id="A0A2A4HLA9"/>
<evidence type="ECO:0000256" key="3">
    <source>
        <dbReference type="ARBA" id="ARBA00022475"/>
    </source>
</evidence>
<dbReference type="EMBL" id="NWUX01000013">
    <property type="protein sequence ID" value="PCF94985.1"/>
    <property type="molecule type" value="Genomic_DNA"/>
</dbReference>